<proteinExistence type="inferred from homology"/>
<evidence type="ECO:0000256" key="3">
    <source>
        <dbReference type="ARBA" id="ARBA00022679"/>
    </source>
</evidence>
<evidence type="ECO:0000256" key="6">
    <source>
        <dbReference type="HAMAP-Rule" id="MF_01872"/>
    </source>
</evidence>
<comment type="caution">
    <text evidence="9">The sequence shown here is derived from an EMBL/GenBank/DDBJ whole genome shotgun (WGS) entry which is preliminary data.</text>
</comment>
<dbReference type="InterPro" id="IPR050210">
    <property type="entry name" value="tRNA_Adenine-N(6)_MTase"/>
</dbReference>
<keyword evidence="1 6" id="KW-0963">Cytoplasm</keyword>
<dbReference type="PANTHER" id="PTHR47739">
    <property type="entry name" value="TRNA1(VAL) (ADENINE(37)-N6)-METHYLTRANSFERASE"/>
    <property type="match status" value="1"/>
</dbReference>
<dbReference type="AlphaFoldDB" id="A0A1N6VVI4"/>
<gene>
    <name evidence="9" type="ORF">HDF22_001255</name>
    <name evidence="8" type="ORF">HDF23_001993</name>
</gene>
<dbReference type="PANTHER" id="PTHR47739:SF1">
    <property type="entry name" value="TRNA1(VAL) (ADENINE(37)-N6)-METHYLTRANSFERASE"/>
    <property type="match status" value="1"/>
</dbReference>
<dbReference type="GO" id="GO:0016430">
    <property type="term" value="F:tRNA (adenine-N6)-methyltransferase activity"/>
    <property type="evidence" value="ECO:0007669"/>
    <property type="project" value="UniProtKB-UniRule"/>
</dbReference>
<keyword evidence="3 6" id="KW-0808">Transferase</keyword>
<keyword evidence="4 6" id="KW-0949">S-adenosyl-L-methionine</keyword>
<dbReference type="CDD" id="cd02440">
    <property type="entry name" value="AdoMet_MTases"/>
    <property type="match status" value="1"/>
</dbReference>
<comment type="subcellular location">
    <subcellularLocation>
        <location evidence="6">Cytoplasm</location>
    </subcellularLocation>
</comment>
<evidence type="ECO:0000313" key="8">
    <source>
        <dbReference type="EMBL" id="MBB6109250.1"/>
    </source>
</evidence>
<comment type="similarity">
    <text evidence="6">Belongs to the methyltransferase superfamily. tRNA (adenine-N(6)-)-methyltransferase family.</text>
</comment>
<evidence type="ECO:0000259" key="7">
    <source>
        <dbReference type="Pfam" id="PF05175"/>
    </source>
</evidence>
<dbReference type="GO" id="GO:0008033">
    <property type="term" value="P:tRNA processing"/>
    <property type="evidence" value="ECO:0007669"/>
    <property type="project" value="UniProtKB-UniRule"/>
</dbReference>
<dbReference type="STRING" id="354630.SAMN05421821_103487"/>
<evidence type="ECO:0000256" key="2">
    <source>
        <dbReference type="ARBA" id="ARBA00022603"/>
    </source>
</evidence>
<sequence>MSTLIRILTINNKFASMFRFKQFSVDQTGCAMKINTDGVLLGALADADEPLSILDIGTGTGVIALMLAQRFVGAHIDAVEIDESAAITAESNFKGSPFADCLELFPVSFADFFSVYPDKKYDLIVSNPPFYINSLQSPGAKKNLAKHAGDGFFEGLISGVAGHLTEDGTCWLVLPIDTAELVKVLGTQYQLYPQKIIKVYSFNNDEPHREILVLGFDAGQSEEERLVIYDEPKVYSKEYQKVLKEFLTIF</sequence>
<organism evidence="9 11">
    <name type="scientific">Mucilaginibacter lappiensis</name>
    <dbReference type="NCBI Taxonomy" id="354630"/>
    <lineage>
        <taxon>Bacteria</taxon>
        <taxon>Pseudomonadati</taxon>
        <taxon>Bacteroidota</taxon>
        <taxon>Sphingobacteriia</taxon>
        <taxon>Sphingobacteriales</taxon>
        <taxon>Sphingobacteriaceae</taxon>
        <taxon>Mucilaginibacter</taxon>
    </lineage>
</organism>
<protein>
    <recommendedName>
        <fullName evidence="6">tRNA1(Val) (adenine(37)-N6)-methyltransferase</fullName>
        <ecNumber evidence="6">2.1.1.223</ecNumber>
    </recommendedName>
    <alternativeName>
        <fullName evidence="6">tRNA m6A37 methyltransferase</fullName>
    </alternativeName>
</protein>
<dbReference type="EC" id="2.1.1.223" evidence="6"/>
<dbReference type="GO" id="GO:0005737">
    <property type="term" value="C:cytoplasm"/>
    <property type="evidence" value="ECO:0007669"/>
    <property type="project" value="UniProtKB-SubCell"/>
</dbReference>
<dbReference type="InterPro" id="IPR029063">
    <property type="entry name" value="SAM-dependent_MTases_sf"/>
</dbReference>
<keyword evidence="2 6" id="KW-0489">Methyltransferase</keyword>
<dbReference type="Proteomes" id="UP000548326">
    <property type="component" value="Unassembled WGS sequence"/>
</dbReference>
<name>A0A1N6VVI4_9SPHI</name>
<dbReference type="Pfam" id="PF05175">
    <property type="entry name" value="MTS"/>
    <property type="match status" value="1"/>
</dbReference>
<evidence type="ECO:0000256" key="1">
    <source>
        <dbReference type="ARBA" id="ARBA00022490"/>
    </source>
</evidence>
<dbReference type="OrthoDB" id="5383291at2"/>
<dbReference type="EMBL" id="JACHCA010000003">
    <property type="protein sequence ID" value="MBB6127149.1"/>
    <property type="molecule type" value="Genomic_DNA"/>
</dbReference>
<evidence type="ECO:0000313" key="10">
    <source>
        <dbReference type="Proteomes" id="UP000541583"/>
    </source>
</evidence>
<dbReference type="InterPro" id="IPR002052">
    <property type="entry name" value="DNA_methylase_N6_adenine_CS"/>
</dbReference>
<keyword evidence="5 6" id="KW-0819">tRNA processing</keyword>
<dbReference type="EMBL" id="JACHCB010000003">
    <property type="protein sequence ID" value="MBB6109250.1"/>
    <property type="molecule type" value="Genomic_DNA"/>
</dbReference>
<evidence type="ECO:0000313" key="9">
    <source>
        <dbReference type="EMBL" id="MBB6127149.1"/>
    </source>
</evidence>
<evidence type="ECO:0000313" key="11">
    <source>
        <dbReference type="Proteomes" id="UP000548326"/>
    </source>
</evidence>
<dbReference type="InterPro" id="IPR007848">
    <property type="entry name" value="Small_mtfrase_dom"/>
</dbReference>
<dbReference type="PROSITE" id="PS00092">
    <property type="entry name" value="N6_MTASE"/>
    <property type="match status" value="1"/>
</dbReference>
<evidence type="ECO:0000256" key="4">
    <source>
        <dbReference type="ARBA" id="ARBA00022691"/>
    </source>
</evidence>
<evidence type="ECO:0000256" key="5">
    <source>
        <dbReference type="ARBA" id="ARBA00022694"/>
    </source>
</evidence>
<reference evidence="10 11" key="1">
    <citation type="submission" date="2020-08" db="EMBL/GenBank/DDBJ databases">
        <title>Genomic Encyclopedia of Type Strains, Phase IV (KMG-V): Genome sequencing to study the core and pangenomes of soil and plant-associated prokaryotes.</title>
        <authorList>
            <person name="Whitman W."/>
        </authorList>
    </citation>
    <scope>NUCLEOTIDE SEQUENCE [LARGE SCALE GENOMIC DNA]</scope>
    <source>
        <strain evidence="8 10">ANJLi2</strain>
        <strain evidence="9 11">MP601</strain>
    </source>
</reference>
<dbReference type="Proteomes" id="UP000541583">
    <property type="component" value="Unassembled WGS sequence"/>
</dbReference>
<dbReference type="HAMAP" id="MF_01872">
    <property type="entry name" value="tRNA_methyltr_YfiC"/>
    <property type="match status" value="1"/>
</dbReference>
<dbReference type="GO" id="GO:0003676">
    <property type="term" value="F:nucleic acid binding"/>
    <property type="evidence" value="ECO:0007669"/>
    <property type="project" value="InterPro"/>
</dbReference>
<feature type="domain" description="Methyltransferase small" evidence="7">
    <location>
        <begin position="40"/>
        <end position="149"/>
    </location>
</feature>
<dbReference type="SUPFAM" id="SSF53335">
    <property type="entry name" value="S-adenosyl-L-methionine-dependent methyltransferases"/>
    <property type="match status" value="1"/>
</dbReference>
<keyword evidence="10" id="KW-1185">Reference proteome</keyword>
<dbReference type="GO" id="GO:0032259">
    <property type="term" value="P:methylation"/>
    <property type="evidence" value="ECO:0007669"/>
    <property type="project" value="UniProtKB-KW"/>
</dbReference>
<comment type="function">
    <text evidence="6">Specifically methylates the adenine in position 37 of tRNA(1)(Val) (anticodon cmo5UAC).</text>
</comment>
<dbReference type="Gene3D" id="3.40.50.150">
    <property type="entry name" value="Vaccinia Virus protein VP39"/>
    <property type="match status" value="1"/>
</dbReference>
<dbReference type="RefSeq" id="WP_084192136.1">
    <property type="nucleotide sequence ID" value="NZ_FTMG01000003.1"/>
</dbReference>
<dbReference type="InterPro" id="IPR022882">
    <property type="entry name" value="tRNA_adenine-N6_MeTrfase"/>
</dbReference>
<comment type="catalytic activity">
    <reaction evidence="6">
        <text>adenosine(37) in tRNA1(Val) + S-adenosyl-L-methionine = N(6)-methyladenosine(37) in tRNA1(Val) + S-adenosyl-L-homocysteine + H(+)</text>
        <dbReference type="Rhea" id="RHEA:43160"/>
        <dbReference type="Rhea" id="RHEA-COMP:10369"/>
        <dbReference type="Rhea" id="RHEA-COMP:10370"/>
        <dbReference type="ChEBI" id="CHEBI:15378"/>
        <dbReference type="ChEBI" id="CHEBI:57856"/>
        <dbReference type="ChEBI" id="CHEBI:59789"/>
        <dbReference type="ChEBI" id="CHEBI:74411"/>
        <dbReference type="ChEBI" id="CHEBI:74449"/>
        <dbReference type="EC" id="2.1.1.223"/>
    </reaction>
</comment>
<accession>A0A1N6VVI4</accession>